<reference evidence="3" key="1">
    <citation type="journal article" date="2020" name="Stud. Mycol.">
        <title>101 Dothideomycetes genomes: a test case for predicting lifestyles and emergence of pathogens.</title>
        <authorList>
            <person name="Haridas S."/>
            <person name="Albert R."/>
            <person name="Binder M."/>
            <person name="Bloem J."/>
            <person name="Labutti K."/>
            <person name="Salamov A."/>
            <person name="Andreopoulos B."/>
            <person name="Baker S."/>
            <person name="Barry K."/>
            <person name="Bills G."/>
            <person name="Bluhm B."/>
            <person name="Cannon C."/>
            <person name="Castanera R."/>
            <person name="Culley D."/>
            <person name="Daum C."/>
            <person name="Ezra D."/>
            <person name="Gonzalez J."/>
            <person name="Henrissat B."/>
            <person name="Kuo A."/>
            <person name="Liang C."/>
            <person name="Lipzen A."/>
            <person name="Lutzoni F."/>
            <person name="Magnuson J."/>
            <person name="Mondo S."/>
            <person name="Nolan M."/>
            <person name="Ohm R."/>
            <person name="Pangilinan J."/>
            <person name="Park H.-J."/>
            <person name="Ramirez L."/>
            <person name="Alfaro M."/>
            <person name="Sun H."/>
            <person name="Tritt A."/>
            <person name="Yoshinaga Y."/>
            <person name="Zwiers L.-H."/>
            <person name="Turgeon B."/>
            <person name="Goodwin S."/>
            <person name="Spatafora J."/>
            <person name="Crous P."/>
            <person name="Grigoriev I."/>
        </authorList>
    </citation>
    <scope>NUCLEOTIDE SEQUENCE</scope>
    <source>
        <strain evidence="3">CBS 115976</strain>
    </source>
</reference>
<accession>A0A6A6URP3</accession>
<evidence type="ECO:0000256" key="2">
    <source>
        <dbReference type="SAM" id="SignalP"/>
    </source>
</evidence>
<evidence type="ECO:0000256" key="1">
    <source>
        <dbReference type="SAM" id="MobiDB-lite"/>
    </source>
</evidence>
<feature type="region of interest" description="Disordered" evidence="1">
    <location>
        <begin position="177"/>
        <end position="214"/>
    </location>
</feature>
<gene>
    <name evidence="3" type="ORF">BT63DRAFT_473863</name>
</gene>
<sequence length="249" mass="24147">MRQFLPIILSLPLIHAADPATATAPPQPTTTPSSPPPTAPSVRVPLAAKSLTPSILTISASATTFQFHGPAGAAGASANADLDATFTDGPAPFYGWQNIIVTTAPGVPQFTATGRIACNAPDLVGKCSMTLIPGQGFPAEATGALAQFGRRLPAEVQAAMGAVEFVRVGAVGEGRLGGGEGVGGNGTAVESGDGNGSASSGGSVGSGSAPGVKASATGEKKAASTGAGVAVRGSVVGVLGAFVLGLTIF</sequence>
<protein>
    <submittedName>
        <fullName evidence="3">Uncharacterized protein</fullName>
    </submittedName>
</protein>
<evidence type="ECO:0000313" key="3">
    <source>
        <dbReference type="EMBL" id="KAF2674087.1"/>
    </source>
</evidence>
<evidence type="ECO:0000313" key="4">
    <source>
        <dbReference type="Proteomes" id="UP000799302"/>
    </source>
</evidence>
<feature type="compositionally biased region" description="Pro residues" evidence="1">
    <location>
        <begin position="25"/>
        <end position="39"/>
    </location>
</feature>
<feature type="chain" id="PRO_5025670288" evidence="2">
    <location>
        <begin position="17"/>
        <end position="249"/>
    </location>
</feature>
<dbReference type="AlphaFoldDB" id="A0A6A6URP3"/>
<dbReference type="Proteomes" id="UP000799302">
    <property type="component" value="Unassembled WGS sequence"/>
</dbReference>
<dbReference type="EMBL" id="MU004230">
    <property type="protein sequence ID" value="KAF2674087.1"/>
    <property type="molecule type" value="Genomic_DNA"/>
</dbReference>
<feature type="compositionally biased region" description="Low complexity" evidence="1">
    <location>
        <begin position="187"/>
        <end position="214"/>
    </location>
</feature>
<name>A0A6A6URP3_9PEZI</name>
<feature type="compositionally biased region" description="Gly residues" evidence="1">
    <location>
        <begin position="177"/>
        <end position="186"/>
    </location>
</feature>
<feature type="signal peptide" evidence="2">
    <location>
        <begin position="1"/>
        <end position="16"/>
    </location>
</feature>
<feature type="region of interest" description="Disordered" evidence="1">
    <location>
        <begin position="19"/>
        <end position="42"/>
    </location>
</feature>
<proteinExistence type="predicted"/>
<organism evidence="3 4">
    <name type="scientific">Microthyrium microscopicum</name>
    <dbReference type="NCBI Taxonomy" id="703497"/>
    <lineage>
        <taxon>Eukaryota</taxon>
        <taxon>Fungi</taxon>
        <taxon>Dikarya</taxon>
        <taxon>Ascomycota</taxon>
        <taxon>Pezizomycotina</taxon>
        <taxon>Dothideomycetes</taxon>
        <taxon>Dothideomycetes incertae sedis</taxon>
        <taxon>Microthyriales</taxon>
        <taxon>Microthyriaceae</taxon>
        <taxon>Microthyrium</taxon>
    </lineage>
</organism>
<keyword evidence="4" id="KW-1185">Reference proteome</keyword>
<keyword evidence="2" id="KW-0732">Signal</keyword>